<dbReference type="Proteomes" id="UP000887569">
    <property type="component" value="Unplaced"/>
</dbReference>
<evidence type="ECO:0000313" key="4">
    <source>
        <dbReference type="WBParaSite" id="PgE055_g004_t02"/>
    </source>
</evidence>
<organism evidence="2 4">
    <name type="scientific">Parascaris univalens</name>
    <name type="common">Nematode worm</name>
    <dbReference type="NCBI Taxonomy" id="6257"/>
    <lineage>
        <taxon>Eukaryota</taxon>
        <taxon>Metazoa</taxon>
        <taxon>Ecdysozoa</taxon>
        <taxon>Nematoda</taxon>
        <taxon>Chromadorea</taxon>
        <taxon>Rhabditida</taxon>
        <taxon>Spirurina</taxon>
        <taxon>Ascaridomorpha</taxon>
        <taxon>Ascaridoidea</taxon>
        <taxon>Ascarididae</taxon>
        <taxon>Parascaris</taxon>
    </lineage>
</organism>
<dbReference type="WBParaSite" id="PgE055_g004_t02">
    <property type="protein sequence ID" value="PgE055_g004_t02"/>
    <property type="gene ID" value="PgE055_g004"/>
</dbReference>
<dbReference type="WBParaSite" id="PgE055_g004_t01">
    <property type="protein sequence ID" value="PgE055_g004_t01"/>
    <property type="gene ID" value="PgE055_g004"/>
</dbReference>
<protein>
    <submittedName>
        <fullName evidence="3 4">Secreted protein</fullName>
    </submittedName>
</protein>
<sequence>MTALRTFQALLVFVCMSICRNIVVENFPSEHQLRKLPTHCTQHQIRGSRIRVTTKVHEKRCMDTPYRRALSGQTG</sequence>
<proteinExistence type="predicted"/>
<name>A0A915A3S4_PARUN</name>
<keyword evidence="2" id="KW-1185">Reference proteome</keyword>
<dbReference type="AlphaFoldDB" id="A0A915A3S4"/>
<keyword evidence="1" id="KW-0732">Signal</keyword>
<accession>A0A915A3S4</accession>
<evidence type="ECO:0000256" key="1">
    <source>
        <dbReference type="SAM" id="SignalP"/>
    </source>
</evidence>
<feature type="signal peptide" evidence="1">
    <location>
        <begin position="1"/>
        <end position="19"/>
    </location>
</feature>
<evidence type="ECO:0000313" key="3">
    <source>
        <dbReference type="WBParaSite" id="PgE055_g004_t01"/>
    </source>
</evidence>
<feature type="chain" id="PRO_5041109695" evidence="1">
    <location>
        <begin position="20"/>
        <end position="75"/>
    </location>
</feature>
<reference evidence="3 4" key="1">
    <citation type="submission" date="2022-11" db="UniProtKB">
        <authorList>
            <consortium name="WormBaseParasite"/>
        </authorList>
    </citation>
    <scope>IDENTIFICATION</scope>
</reference>
<evidence type="ECO:0000313" key="2">
    <source>
        <dbReference type="Proteomes" id="UP000887569"/>
    </source>
</evidence>